<sequence length="126" mass="14259">MGRYATRKTLKGYCAQAGVNLYKHRLDGASYQYCAGGYIVNGYLGRSMLLSSLQYQMQQTLIFLLKYGSADLSFYRDGTSIVWQKEPHAISPLAEPLCDHNGMKVRTLGTPEDDNDLQEFYDLQKS</sequence>
<name>A0A8S5PYS7_9CAUD</name>
<dbReference type="EMBL" id="BK015544">
    <property type="protein sequence ID" value="DAE12191.1"/>
    <property type="molecule type" value="Genomic_DNA"/>
</dbReference>
<proteinExistence type="predicted"/>
<organism evidence="1">
    <name type="scientific">Siphoviridae sp. ctMOb8</name>
    <dbReference type="NCBI Taxonomy" id="2825460"/>
    <lineage>
        <taxon>Viruses</taxon>
        <taxon>Duplodnaviria</taxon>
        <taxon>Heunggongvirae</taxon>
        <taxon>Uroviricota</taxon>
        <taxon>Caudoviricetes</taxon>
    </lineage>
</organism>
<evidence type="ECO:0000313" key="1">
    <source>
        <dbReference type="EMBL" id="DAE12191.1"/>
    </source>
</evidence>
<reference evidence="1" key="1">
    <citation type="journal article" date="2021" name="Proc. Natl. Acad. Sci. U.S.A.">
        <title>A Catalog of Tens of Thousands of Viruses from Human Metagenomes Reveals Hidden Associations with Chronic Diseases.</title>
        <authorList>
            <person name="Tisza M.J."/>
            <person name="Buck C.B."/>
        </authorList>
    </citation>
    <scope>NUCLEOTIDE SEQUENCE</scope>
    <source>
        <strain evidence="1">CtMOb8</strain>
    </source>
</reference>
<protein>
    <submittedName>
        <fullName evidence="1">Uncharacterized protein</fullName>
    </submittedName>
</protein>
<accession>A0A8S5PYS7</accession>